<dbReference type="GO" id="GO:0005886">
    <property type="term" value="C:plasma membrane"/>
    <property type="evidence" value="ECO:0007669"/>
    <property type="project" value="UniProtKB-SubCell"/>
</dbReference>
<comment type="function">
    <text evidence="8">Claudins function as major constituents of the tight junction complexes that regulate the permeability of epithelia.</text>
</comment>
<evidence type="ECO:0000256" key="2">
    <source>
        <dbReference type="ARBA" id="ARBA00022427"/>
    </source>
</evidence>
<reference evidence="9" key="1">
    <citation type="submission" date="2025-08" db="UniProtKB">
        <authorList>
            <consortium name="Ensembl"/>
        </authorList>
    </citation>
    <scope>IDENTIFICATION</scope>
</reference>
<proteinExistence type="inferred from homology"/>
<keyword evidence="7 8" id="KW-0472">Membrane</keyword>
<name>A0A8C1XSC1_CYPCA</name>
<evidence type="ECO:0000313" key="10">
    <source>
        <dbReference type="Proteomes" id="UP000694700"/>
    </source>
</evidence>
<protein>
    <recommendedName>
        <fullName evidence="8">Claudin</fullName>
    </recommendedName>
</protein>
<comment type="similarity">
    <text evidence="1 8">Belongs to the claudin family.</text>
</comment>
<evidence type="ECO:0000256" key="8">
    <source>
        <dbReference type="RuleBase" id="RU060637"/>
    </source>
</evidence>
<accession>A0A8C1XSC1</accession>
<dbReference type="Proteomes" id="UP000694700">
    <property type="component" value="Unplaced"/>
</dbReference>
<feature type="transmembrane region" description="Helical" evidence="8">
    <location>
        <begin position="75"/>
        <end position="94"/>
    </location>
</feature>
<sequence>KSQFPHISTFSKKPLTVFHEKMITRVHLIKHAAFHLTSAVMRAKLEILALVLGAVGLVGTIAVTSMPMWKVTAYIGSNLIVMETLWEGLWMACIRQADINMQCKVYDSLLILPADIQAARGLMCASITLANVILLVGGCLFVVASLATLLPVSWSTHSIIRDFYNPMVMEAQKREIGQALYVGFATFLLLLIAGVILLCRYGPRHRKDEEEKKPYITVEKDKAGMSMLGRTPSSDTYPKSQYV</sequence>
<dbReference type="AlphaFoldDB" id="A0A8C1XSC1"/>
<evidence type="ECO:0000256" key="3">
    <source>
        <dbReference type="ARBA" id="ARBA00022475"/>
    </source>
</evidence>
<dbReference type="GO" id="GO:0005198">
    <property type="term" value="F:structural molecule activity"/>
    <property type="evidence" value="ECO:0007669"/>
    <property type="project" value="InterPro"/>
</dbReference>
<evidence type="ECO:0000256" key="7">
    <source>
        <dbReference type="ARBA" id="ARBA00023136"/>
    </source>
</evidence>
<comment type="subcellular location">
    <subcellularLocation>
        <location evidence="8">Cell junction</location>
        <location evidence="8">Tight junction</location>
    </subcellularLocation>
    <subcellularLocation>
        <location evidence="8">Cell membrane</location>
        <topology evidence="8">Multi-pass membrane protein</topology>
    </subcellularLocation>
</comment>
<evidence type="ECO:0000256" key="1">
    <source>
        <dbReference type="ARBA" id="ARBA00008295"/>
    </source>
</evidence>
<evidence type="ECO:0000313" key="9">
    <source>
        <dbReference type="Ensembl" id="ENSCCRP00015084200.1"/>
    </source>
</evidence>
<dbReference type="InterPro" id="IPR004031">
    <property type="entry name" value="PMP22/EMP/MP20/Claudin"/>
</dbReference>
<evidence type="ECO:0000256" key="4">
    <source>
        <dbReference type="ARBA" id="ARBA00022692"/>
    </source>
</evidence>
<keyword evidence="5 8" id="KW-0965">Cell junction</keyword>
<dbReference type="Ensembl" id="ENSCCRT00015086942.1">
    <property type="protein sequence ID" value="ENSCCRP00015084200.1"/>
    <property type="gene ID" value="ENSCCRG00015033988.1"/>
</dbReference>
<feature type="transmembrane region" description="Helical" evidence="8">
    <location>
        <begin position="129"/>
        <end position="156"/>
    </location>
</feature>
<dbReference type="InterPro" id="IPR006187">
    <property type="entry name" value="Claudin"/>
</dbReference>
<keyword evidence="3 8" id="KW-1003">Cell membrane</keyword>
<evidence type="ECO:0000256" key="6">
    <source>
        <dbReference type="ARBA" id="ARBA00022989"/>
    </source>
</evidence>
<feature type="transmembrane region" description="Helical" evidence="8">
    <location>
        <begin position="47"/>
        <end position="69"/>
    </location>
</feature>
<dbReference type="Pfam" id="PF00822">
    <property type="entry name" value="PMP22_Claudin"/>
    <property type="match status" value="1"/>
</dbReference>
<keyword evidence="4 8" id="KW-0812">Transmembrane</keyword>
<dbReference type="PROSITE" id="PS01346">
    <property type="entry name" value="CLAUDIN"/>
    <property type="match status" value="1"/>
</dbReference>
<keyword evidence="2 8" id="KW-0796">Tight junction</keyword>
<dbReference type="PANTHER" id="PTHR12002">
    <property type="entry name" value="CLAUDIN"/>
    <property type="match status" value="1"/>
</dbReference>
<dbReference type="Gene3D" id="1.20.140.150">
    <property type="match status" value="2"/>
</dbReference>
<keyword evidence="6 8" id="KW-1133">Transmembrane helix</keyword>
<feature type="transmembrane region" description="Helical" evidence="8">
    <location>
        <begin position="176"/>
        <end position="199"/>
    </location>
</feature>
<dbReference type="GO" id="GO:0005923">
    <property type="term" value="C:bicellular tight junction"/>
    <property type="evidence" value="ECO:0007669"/>
    <property type="project" value="UniProtKB-SubCell"/>
</dbReference>
<evidence type="ECO:0000256" key="5">
    <source>
        <dbReference type="ARBA" id="ARBA00022949"/>
    </source>
</evidence>
<organism evidence="9 10">
    <name type="scientific">Cyprinus carpio</name>
    <name type="common">Common carp</name>
    <dbReference type="NCBI Taxonomy" id="7962"/>
    <lineage>
        <taxon>Eukaryota</taxon>
        <taxon>Metazoa</taxon>
        <taxon>Chordata</taxon>
        <taxon>Craniata</taxon>
        <taxon>Vertebrata</taxon>
        <taxon>Euteleostomi</taxon>
        <taxon>Actinopterygii</taxon>
        <taxon>Neopterygii</taxon>
        <taxon>Teleostei</taxon>
        <taxon>Ostariophysi</taxon>
        <taxon>Cypriniformes</taxon>
        <taxon>Cyprinidae</taxon>
        <taxon>Cyprininae</taxon>
        <taxon>Cyprinus</taxon>
    </lineage>
</organism>
<dbReference type="InterPro" id="IPR017974">
    <property type="entry name" value="Claudin_CS"/>
</dbReference>